<dbReference type="Gene3D" id="1.10.260.40">
    <property type="entry name" value="lambda repressor-like DNA-binding domains"/>
    <property type="match status" value="1"/>
</dbReference>
<gene>
    <name evidence="3" type="ORF">GCM10007047_26390</name>
</gene>
<reference evidence="3" key="2">
    <citation type="submission" date="2020-09" db="EMBL/GenBank/DDBJ databases">
        <authorList>
            <person name="Sun Q."/>
            <person name="Kim S."/>
        </authorList>
    </citation>
    <scope>NUCLEOTIDE SEQUENCE</scope>
    <source>
        <strain evidence="3">KCTC 12870</strain>
    </source>
</reference>
<dbReference type="InterPro" id="IPR001387">
    <property type="entry name" value="Cro/C1-type_HTH"/>
</dbReference>
<dbReference type="RefSeq" id="WP_189515986.1">
    <property type="nucleotide sequence ID" value="NZ_BMXG01000018.1"/>
</dbReference>
<dbReference type="SUPFAM" id="SSF47413">
    <property type="entry name" value="lambda repressor-like DNA-binding domains"/>
    <property type="match status" value="1"/>
</dbReference>
<dbReference type="AlphaFoldDB" id="A0A8J3GDN9"/>
<feature type="region of interest" description="Disordered" evidence="1">
    <location>
        <begin position="91"/>
        <end position="112"/>
    </location>
</feature>
<evidence type="ECO:0000256" key="1">
    <source>
        <dbReference type="SAM" id="MobiDB-lite"/>
    </source>
</evidence>
<evidence type="ECO:0000313" key="3">
    <source>
        <dbReference type="EMBL" id="GHC07896.1"/>
    </source>
</evidence>
<protein>
    <recommendedName>
        <fullName evidence="2">HTH cro/C1-type domain-containing protein</fullName>
    </recommendedName>
</protein>
<dbReference type="EMBL" id="BMXG01000018">
    <property type="protein sequence ID" value="GHC07896.1"/>
    <property type="molecule type" value="Genomic_DNA"/>
</dbReference>
<reference evidence="3" key="1">
    <citation type="journal article" date="2014" name="Int. J. Syst. Evol. Microbiol.">
        <title>Complete genome sequence of Corynebacterium casei LMG S-19264T (=DSM 44701T), isolated from a smear-ripened cheese.</title>
        <authorList>
            <consortium name="US DOE Joint Genome Institute (JGI-PGF)"/>
            <person name="Walter F."/>
            <person name="Albersmeier A."/>
            <person name="Kalinowski J."/>
            <person name="Ruckert C."/>
        </authorList>
    </citation>
    <scope>NUCLEOTIDE SEQUENCE</scope>
    <source>
        <strain evidence="3">KCTC 12870</strain>
    </source>
</reference>
<organism evidence="3 4">
    <name type="scientific">Cerasicoccus arenae</name>
    <dbReference type="NCBI Taxonomy" id="424488"/>
    <lineage>
        <taxon>Bacteria</taxon>
        <taxon>Pseudomonadati</taxon>
        <taxon>Verrucomicrobiota</taxon>
        <taxon>Opitutia</taxon>
        <taxon>Puniceicoccales</taxon>
        <taxon>Cerasicoccaceae</taxon>
        <taxon>Cerasicoccus</taxon>
    </lineage>
</organism>
<dbReference type="Pfam" id="PF01381">
    <property type="entry name" value="HTH_3"/>
    <property type="match status" value="1"/>
</dbReference>
<accession>A0A8J3GDN9</accession>
<name>A0A8J3GDN9_9BACT</name>
<evidence type="ECO:0000313" key="4">
    <source>
        <dbReference type="Proteomes" id="UP000642829"/>
    </source>
</evidence>
<sequence>MNSILVVNGLLKTPREAINETIERVKSLRIEQGYTQEDLAERAGIPFSTYRHFEQTGKISLERLLKVAMVLGDPSRLIELFPESKYQSLDEVERLQTADESPPKRAGRKGRL</sequence>
<dbReference type="GO" id="GO:0003677">
    <property type="term" value="F:DNA binding"/>
    <property type="evidence" value="ECO:0007669"/>
    <property type="project" value="InterPro"/>
</dbReference>
<feature type="domain" description="HTH cro/C1-type" evidence="2">
    <location>
        <begin position="25"/>
        <end position="77"/>
    </location>
</feature>
<comment type="caution">
    <text evidence="3">The sequence shown here is derived from an EMBL/GenBank/DDBJ whole genome shotgun (WGS) entry which is preliminary data.</text>
</comment>
<keyword evidence="4" id="KW-1185">Reference proteome</keyword>
<evidence type="ECO:0000259" key="2">
    <source>
        <dbReference type="PROSITE" id="PS50943"/>
    </source>
</evidence>
<proteinExistence type="predicted"/>
<dbReference type="InterPro" id="IPR010982">
    <property type="entry name" value="Lambda_DNA-bd_dom_sf"/>
</dbReference>
<feature type="compositionally biased region" description="Basic and acidic residues" evidence="1">
    <location>
        <begin position="91"/>
        <end position="103"/>
    </location>
</feature>
<dbReference type="Proteomes" id="UP000642829">
    <property type="component" value="Unassembled WGS sequence"/>
</dbReference>
<dbReference type="SMART" id="SM00530">
    <property type="entry name" value="HTH_XRE"/>
    <property type="match status" value="1"/>
</dbReference>
<dbReference type="PROSITE" id="PS50943">
    <property type="entry name" value="HTH_CROC1"/>
    <property type="match status" value="1"/>
</dbReference>
<dbReference type="CDD" id="cd00093">
    <property type="entry name" value="HTH_XRE"/>
    <property type="match status" value="1"/>
</dbReference>